<dbReference type="InterPro" id="IPR043502">
    <property type="entry name" value="DNA/RNA_pol_sf"/>
</dbReference>
<dbReference type="PROSITE" id="PS50878">
    <property type="entry name" value="RT_POL"/>
    <property type="match status" value="1"/>
</dbReference>
<evidence type="ECO:0000259" key="1">
    <source>
        <dbReference type="PROSITE" id="PS50878"/>
    </source>
</evidence>
<dbReference type="SUPFAM" id="SSF56672">
    <property type="entry name" value="DNA/RNA polymerases"/>
    <property type="match status" value="1"/>
</dbReference>
<dbReference type="Pfam" id="PF00078">
    <property type="entry name" value="RVT_1"/>
    <property type="match status" value="1"/>
</dbReference>
<evidence type="ECO:0000313" key="2">
    <source>
        <dbReference type="EMBL" id="WVZ89830.1"/>
    </source>
</evidence>
<dbReference type="PANTHER" id="PTHR33116">
    <property type="entry name" value="REVERSE TRANSCRIPTASE ZINC-BINDING DOMAIN-CONTAINING PROTEIN-RELATED-RELATED"/>
    <property type="match status" value="1"/>
</dbReference>
<reference evidence="2 3" key="1">
    <citation type="submission" date="2024-02" db="EMBL/GenBank/DDBJ databases">
        <title>High-quality chromosome-scale genome assembly of Pensacola bahiagrass (Paspalum notatum Flugge var. saurae).</title>
        <authorList>
            <person name="Vega J.M."/>
            <person name="Podio M."/>
            <person name="Orjuela J."/>
            <person name="Siena L.A."/>
            <person name="Pessino S.C."/>
            <person name="Combes M.C."/>
            <person name="Mariac C."/>
            <person name="Albertini E."/>
            <person name="Pupilli F."/>
            <person name="Ortiz J.P.A."/>
            <person name="Leblanc O."/>
        </authorList>
    </citation>
    <scope>NUCLEOTIDE SEQUENCE [LARGE SCALE GENOMIC DNA]</scope>
    <source>
        <strain evidence="2">R1</strain>
        <tissue evidence="2">Leaf</tissue>
    </source>
</reference>
<feature type="domain" description="Reverse transcriptase" evidence="1">
    <location>
        <begin position="1"/>
        <end position="174"/>
    </location>
</feature>
<protein>
    <recommendedName>
        <fullName evidence="1">Reverse transcriptase domain-containing protein</fullName>
    </recommendedName>
</protein>
<organism evidence="2 3">
    <name type="scientific">Paspalum notatum var. saurae</name>
    <dbReference type="NCBI Taxonomy" id="547442"/>
    <lineage>
        <taxon>Eukaryota</taxon>
        <taxon>Viridiplantae</taxon>
        <taxon>Streptophyta</taxon>
        <taxon>Embryophyta</taxon>
        <taxon>Tracheophyta</taxon>
        <taxon>Spermatophyta</taxon>
        <taxon>Magnoliopsida</taxon>
        <taxon>Liliopsida</taxon>
        <taxon>Poales</taxon>
        <taxon>Poaceae</taxon>
        <taxon>PACMAD clade</taxon>
        <taxon>Panicoideae</taxon>
        <taxon>Andropogonodae</taxon>
        <taxon>Paspaleae</taxon>
        <taxon>Paspalinae</taxon>
        <taxon>Paspalum</taxon>
    </lineage>
</organism>
<evidence type="ECO:0000313" key="3">
    <source>
        <dbReference type="Proteomes" id="UP001341281"/>
    </source>
</evidence>
<dbReference type="AlphaFoldDB" id="A0AAQ3X990"/>
<accession>A0AAQ3X990</accession>
<proteinExistence type="predicted"/>
<dbReference type="InterPro" id="IPR000477">
    <property type="entry name" value="RT_dom"/>
</dbReference>
<dbReference type="Proteomes" id="UP001341281">
    <property type="component" value="Chromosome 08"/>
</dbReference>
<gene>
    <name evidence="2" type="ORF">U9M48_036186</name>
</gene>
<dbReference type="EMBL" id="CP144752">
    <property type="protein sequence ID" value="WVZ89830.1"/>
    <property type="molecule type" value="Genomic_DNA"/>
</dbReference>
<keyword evidence="3" id="KW-1185">Reference proteome</keyword>
<name>A0AAQ3X990_PASNO</name>
<dbReference type="PANTHER" id="PTHR33116:SF78">
    <property type="entry name" value="OS12G0587133 PROTEIN"/>
    <property type="match status" value="1"/>
</dbReference>
<sequence>MLKLDISKAFDLVSWSFLLEVLQHLGFGRKWCDLICLLLSTSTTQILVNRQPGPITHARGHRQADPLSPMLFILVMDVQNSLMVKASSVNLLIPIAGGQSTHRISFYADDVILFLRPTWDDLLLVRDLLEGLKTNMLKNSATPIQCTDEDTALVSEVFSCAVHNFPCTYLGLPLSISKPCKADFLSVIDKVAAKLPSWKASLLSKADRLVVVKSVLTAVTIYLLIAWDLPKWVIKAIDKKRFSVEGTGAG</sequence>